<organism evidence="6 7">
    <name type="scientific">Lithospermum erythrorhizon</name>
    <name type="common">Purple gromwell</name>
    <name type="synonym">Lithospermum officinale var. erythrorhizon</name>
    <dbReference type="NCBI Taxonomy" id="34254"/>
    <lineage>
        <taxon>Eukaryota</taxon>
        <taxon>Viridiplantae</taxon>
        <taxon>Streptophyta</taxon>
        <taxon>Embryophyta</taxon>
        <taxon>Tracheophyta</taxon>
        <taxon>Spermatophyta</taxon>
        <taxon>Magnoliopsida</taxon>
        <taxon>eudicotyledons</taxon>
        <taxon>Gunneridae</taxon>
        <taxon>Pentapetalae</taxon>
        <taxon>asterids</taxon>
        <taxon>lamiids</taxon>
        <taxon>Boraginales</taxon>
        <taxon>Boraginaceae</taxon>
        <taxon>Boraginoideae</taxon>
        <taxon>Lithospermeae</taxon>
        <taxon>Lithospermum</taxon>
    </lineage>
</organism>
<accession>A0AAV3QFC8</accession>
<dbReference type="PANTHER" id="PTHR31009">
    <property type="entry name" value="S-ADENOSYL-L-METHIONINE:CARBOXYL METHYLTRANSFERASE FAMILY PROTEIN"/>
    <property type="match status" value="1"/>
</dbReference>
<dbReference type="InterPro" id="IPR005299">
    <property type="entry name" value="MeTrfase_7"/>
</dbReference>
<name>A0AAV3QFC8_LITER</name>
<keyword evidence="7" id="KW-1185">Reference proteome</keyword>
<keyword evidence="4" id="KW-0479">Metal-binding</keyword>
<proteinExistence type="inferred from homology"/>
<gene>
    <name evidence="6" type="ORF">LIER_18807</name>
</gene>
<evidence type="ECO:0000256" key="2">
    <source>
        <dbReference type="ARBA" id="ARBA00022603"/>
    </source>
</evidence>
<evidence type="ECO:0000313" key="7">
    <source>
        <dbReference type="Proteomes" id="UP001454036"/>
    </source>
</evidence>
<dbReference type="GO" id="GO:0032259">
    <property type="term" value="P:methylation"/>
    <property type="evidence" value="ECO:0007669"/>
    <property type="project" value="UniProtKB-KW"/>
</dbReference>
<evidence type="ECO:0000313" key="6">
    <source>
        <dbReference type="EMBL" id="GAA0162790.1"/>
    </source>
</evidence>
<dbReference type="GO" id="GO:0008168">
    <property type="term" value="F:methyltransferase activity"/>
    <property type="evidence" value="ECO:0007669"/>
    <property type="project" value="UniProtKB-KW"/>
</dbReference>
<dbReference type="Pfam" id="PF03492">
    <property type="entry name" value="Methyltransf_7"/>
    <property type="match status" value="1"/>
</dbReference>
<keyword evidence="5" id="KW-0460">Magnesium</keyword>
<sequence>MKVSSVLCMKGGNGDTSYAANSILQHKTIMLTMPITEEAITSLYFNLNPCPASLKIADLGCSSGPNTLLVVSQLIKKICKIRRKTNKISSPEIQIYLNDLPGNDFNSVFKSLSSFNEGMRNEVGSDLFGNCFFNGVPGSFYDRLFPINSLHFVHSSYSLMWLSQVPDGIGGNKGNICCSRRSPKCVVKAYFKQFQKDFSVFLKCRSVELVAGGYMVLTIFGRKIVDPSCLIWELLGNTLQDMVSEGLIKEEKLHSFNVPLYTPSLDELKSIIENDGTFQIHRLETSSVNWNFNDNIISNSFLSNGTNKYEDEYDDDGYNLAKCMRSVAEPIILNHFGEEMIEKVFYRYKEKISDYMAKHTAKFINVSVTLSKRKRC</sequence>
<evidence type="ECO:0000256" key="3">
    <source>
        <dbReference type="ARBA" id="ARBA00022679"/>
    </source>
</evidence>
<evidence type="ECO:0000256" key="4">
    <source>
        <dbReference type="ARBA" id="ARBA00022723"/>
    </source>
</evidence>
<protein>
    <submittedName>
        <fullName evidence="6">Methyltransferase</fullName>
    </submittedName>
</protein>
<dbReference type="GO" id="GO:0046872">
    <property type="term" value="F:metal ion binding"/>
    <property type="evidence" value="ECO:0007669"/>
    <property type="project" value="UniProtKB-KW"/>
</dbReference>
<dbReference type="InterPro" id="IPR029063">
    <property type="entry name" value="SAM-dependent_MTases_sf"/>
</dbReference>
<evidence type="ECO:0000256" key="5">
    <source>
        <dbReference type="ARBA" id="ARBA00022842"/>
    </source>
</evidence>
<evidence type="ECO:0000256" key="1">
    <source>
        <dbReference type="ARBA" id="ARBA00007967"/>
    </source>
</evidence>
<comment type="similarity">
    <text evidence="1">Belongs to the methyltransferase superfamily. Type-7 methyltransferase family.</text>
</comment>
<keyword evidence="2 6" id="KW-0489">Methyltransferase</keyword>
<dbReference type="InterPro" id="IPR042086">
    <property type="entry name" value="MeTrfase_capping"/>
</dbReference>
<dbReference type="SUPFAM" id="SSF53335">
    <property type="entry name" value="S-adenosyl-L-methionine-dependent methyltransferases"/>
    <property type="match status" value="1"/>
</dbReference>
<comment type="caution">
    <text evidence="6">The sequence shown here is derived from an EMBL/GenBank/DDBJ whole genome shotgun (WGS) entry which is preliminary data.</text>
</comment>
<dbReference type="AlphaFoldDB" id="A0AAV3QFC8"/>
<keyword evidence="3" id="KW-0808">Transferase</keyword>
<dbReference type="EMBL" id="BAABME010004553">
    <property type="protein sequence ID" value="GAA0162790.1"/>
    <property type="molecule type" value="Genomic_DNA"/>
</dbReference>
<reference evidence="6 7" key="1">
    <citation type="submission" date="2024-01" db="EMBL/GenBank/DDBJ databases">
        <title>The complete chloroplast genome sequence of Lithospermum erythrorhizon: insights into the phylogenetic relationship among Boraginaceae species and the maternal lineages of purple gromwells.</title>
        <authorList>
            <person name="Okada T."/>
            <person name="Watanabe K."/>
        </authorList>
    </citation>
    <scope>NUCLEOTIDE SEQUENCE [LARGE SCALE GENOMIC DNA]</scope>
</reference>
<dbReference type="Gene3D" id="1.10.1200.270">
    <property type="entry name" value="Methyltransferase, alpha-helical capping domain"/>
    <property type="match status" value="1"/>
</dbReference>
<dbReference type="Gene3D" id="3.40.50.150">
    <property type="entry name" value="Vaccinia Virus protein VP39"/>
    <property type="match status" value="1"/>
</dbReference>
<dbReference type="Proteomes" id="UP001454036">
    <property type="component" value="Unassembled WGS sequence"/>
</dbReference>